<feature type="domain" description="Mannosyl-glycoprotein endo-beta-N-acetylglucosamidase-like" evidence="1">
    <location>
        <begin position="136"/>
        <end position="264"/>
    </location>
</feature>
<dbReference type="RefSeq" id="WP_116919571.1">
    <property type="nucleotide sequence ID" value="NZ_QEKQ01000008.1"/>
</dbReference>
<dbReference type="Proteomes" id="UP000245887">
    <property type="component" value="Unassembled WGS sequence"/>
</dbReference>
<accession>A0A2U1CUU6</accession>
<evidence type="ECO:0000313" key="3">
    <source>
        <dbReference type="Proteomes" id="UP000245887"/>
    </source>
</evidence>
<protein>
    <submittedName>
        <fullName evidence="2">Bax protein</fullName>
    </submittedName>
</protein>
<dbReference type="EMBL" id="QEKQ01000008">
    <property type="protein sequence ID" value="PVY70784.1"/>
    <property type="molecule type" value="Genomic_DNA"/>
</dbReference>
<sequence>MGVSRNLLALIITLVLAFVIGALYTPPPAERRFHIQEREFDGIAQLPALPGWSTNALPDFSQYSDVQTKKDAFFSFLYPRIVLANTRVLALRHHLMTLDNKAPLTADDEAWLTRQAKRLRIDTELAPEAIILELREHLDVIPPSLVMAQAANESAWGTSRFARKGNNLFGQWCFSAGCGIVPAKRSAGASHEVASFSSPYHSVRAYIENLNRHDAYQGLRDVRLASRRRGYFPNGVGLATGLESYSERGHAYVEEIQSMIRYNKLTRYDDRYQTLLDRGNLALRDVLTGSETLAMGDQAKREG</sequence>
<name>A0A2U1CUU6_9GAMM</name>
<dbReference type="GO" id="GO:0004040">
    <property type="term" value="F:amidase activity"/>
    <property type="evidence" value="ECO:0007669"/>
    <property type="project" value="InterPro"/>
</dbReference>
<organism evidence="2 3">
    <name type="scientific">Tamilnaduibacter salinus</name>
    <dbReference type="NCBI Taxonomy" id="1484056"/>
    <lineage>
        <taxon>Bacteria</taxon>
        <taxon>Pseudomonadati</taxon>
        <taxon>Pseudomonadota</taxon>
        <taxon>Gammaproteobacteria</taxon>
        <taxon>Pseudomonadales</taxon>
        <taxon>Marinobacteraceae</taxon>
        <taxon>Tamilnaduibacter</taxon>
    </lineage>
</organism>
<evidence type="ECO:0000313" key="2">
    <source>
        <dbReference type="EMBL" id="PVY70784.1"/>
    </source>
</evidence>
<proteinExistence type="predicted"/>
<dbReference type="AlphaFoldDB" id="A0A2U1CUU6"/>
<dbReference type="InterPro" id="IPR002901">
    <property type="entry name" value="MGlyc_endo_b_GlcNAc-like_dom"/>
</dbReference>
<dbReference type="Pfam" id="PF01832">
    <property type="entry name" value="Glucosaminidase"/>
    <property type="match status" value="1"/>
</dbReference>
<dbReference type="Gene3D" id="1.10.530.10">
    <property type="match status" value="1"/>
</dbReference>
<dbReference type="PANTHER" id="PTHR40572:SF1">
    <property type="entry name" value="PROTEIN BAX"/>
    <property type="match status" value="1"/>
</dbReference>
<dbReference type="PANTHER" id="PTHR40572">
    <property type="entry name" value="PROTEIN BAX"/>
    <property type="match status" value="1"/>
</dbReference>
<dbReference type="OrthoDB" id="9788155at2"/>
<reference evidence="2 3" key="1">
    <citation type="submission" date="2018-04" db="EMBL/GenBank/DDBJ databases">
        <title>Genomic Encyclopedia of Type Strains, Phase IV (KMG-IV): sequencing the most valuable type-strain genomes for metagenomic binning, comparative biology and taxonomic classification.</title>
        <authorList>
            <person name="Goeker M."/>
        </authorList>
    </citation>
    <scope>NUCLEOTIDE SEQUENCE [LARGE SCALE GENOMIC DNA]</scope>
    <source>
        <strain evidence="2 3">DSM 28688</strain>
    </source>
</reference>
<dbReference type="InterPro" id="IPR053195">
    <property type="entry name" value="Bax-like"/>
</dbReference>
<evidence type="ECO:0000259" key="1">
    <source>
        <dbReference type="Pfam" id="PF01832"/>
    </source>
</evidence>
<gene>
    <name evidence="2" type="ORF">C8D92_108140</name>
</gene>
<comment type="caution">
    <text evidence="2">The sequence shown here is derived from an EMBL/GenBank/DDBJ whole genome shotgun (WGS) entry which is preliminary data.</text>
</comment>